<dbReference type="InterPro" id="IPR013693">
    <property type="entry name" value="SpoIID/LytB_N"/>
</dbReference>
<dbReference type="EMBL" id="JAJCIS010000025">
    <property type="protein sequence ID" value="MCB7389413.1"/>
    <property type="molecule type" value="Genomic_DNA"/>
</dbReference>
<evidence type="ECO:0000313" key="3">
    <source>
        <dbReference type="EMBL" id="MCB7389413.1"/>
    </source>
</evidence>
<proteinExistence type="predicted"/>
<gene>
    <name evidence="3" type="ORF">LIZ65_19210</name>
</gene>
<keyword evidence="1" id="KW-1133">Transmembrane helix</keyword>
<evidence type="ECO:0000313" key="4">
    <source>
        <dbReference type="Proteomes" id="UP001299546"/>
    </source>
</evidence>
<keyword evidence="4" id="KW-1185">Reference proteome</keyword>
<dbReference type="Pfam" id="PF08486">
    <property type="entry name" value="SpoIID"/>
    <property type="match status" value="1"/>
</dbReference>
<organism evidence="3 4">
    <name type="scientific">Bariatricus massiliensis</name>
    <dbReference type="NCBI Taxonomy" id="1745713"/>
    <lineage>
        <taxon>Bacteria</taxon>
        <taxon>Bacillati</taxon>
        <taxon>Bacillota</taxon>
        <taxon>Clostridia</taxon>
        <taxon>Lachnospirales</taxon>
        <taxon>Lachnospiraceae</taxon>
        <taxon>Bariatricus</taxon>
    </lineage>
</organism>
<accession>A0ABS8DLW0</accession>
<name>A0ABS8DLW0_9FIRM</name>
<protein>
    <submittedName>
        <fullName evidence="3">SpoIID/LytB domain-containing protein</fullName>
    </submittedName>
</protein>
<keyword evidence="1" id="KW-0812">Transmembrane</keyword>
<reference evidence="3 4" key="1">
    <citation type="submission" date="2021-10" db="EMBL/GenBank/DDBJ databases">
        <title>Collection of gut derived symbiotic bacterial strains cultured from healthy donors.</title>
        <authorList>
            <person name="Lin H."/>
            <person name="Littmann E."/>
            <person name="Kohout C."/>
            <person name="Pamer E.G."/>
        </authorList>
    </citation>
    <scope>NUCLEOTIDE SEQUENCE [LARGE SCALE GENOMIC DNA]</scope>
    <source>
        <strain evidence="3 4">DFI.1.165</strain>
    </source>
</reference>
<sequence>MRKFLRQAGYLLLIIILLPYVITVFINGNGLNTGMGSNSPYVTVKRDNKTKQMPLAEYAIGVLAREIDADMEKEAIKAQAVLIRTSIYKTIQEEGSSTTLTKGYWTRSQMEDNWGTGEYAKKYEKMKKAWEETEGQVLMYNGSLALTPYHKLSNGKTRAGSEVFGVEDYPYLMVKDCPQDVEAPEAMTTSMIQGTDMEVTKTDSAGYVTEVRCGQETVSGEEFRDTYHLASASFTLQPFENQIRVTSAGIGHGLGMSQYTAEKMAEEGKTCAEILTFFFEGTALEEVAEIVTM</sequence>
<comment type="caution">
    <text evidence="3">The sequence shown here is derived from an EMBL/GenBank/DDBJ whole genome shotgun (WGS) entry which is preliminary data.</text>
</comment>
<evidence type="ECO:0000256" key="1">
    <source>
        <dbReference type="SAM" id="Phobius"/>
    </source>
</evidence>
<feature type="transmembrane region" description="Helical" evidence="1">
    <location>
        <begin position="7"/>
        <end position="26"/>
    </location>
</feature>
<dbReference type="InterPro" id="IPR013486">
    <property type="entry name" value="SpoIID/LytB"/>
</dbReference>
<dbReference type="Proteomes" id="UP001299546">
    <property type="component" value="Unassembled WGS sequence"/>
</dbReference>
<dbReference type="RefSeq" id="WP_227183890.1">
    <property type="nucleotide sequence ID" value="NZ_JAJCIQ010000024.1"/>
</dbReference>
<feature type="domain" description="Sporulation stage II protein D amidase enhancer LytB N-terminal" evidence="2">
    <location>
        <begin position="48"/>
        <end position="140"/>
    </location>
</feature>
<keyword evidence="1" id="KW-0472">Membrane</keyword>
<dbReference type="NCBIfam" id="TIGR02669">
    <property type="entry name" value="SpoIID_LytB"/>
    <property type="match status" value="1"/>
</dbReference>
<evidence type="ECO:0000259" key="2">
    <source>
        <dbReference type="Pfam" id="PF08486"/>
    </source>
</evidence>